<name>A0ABD2N8M9_9CUCU</name>
<gene>
    <name evidence="1" type="ORF">HHI36_019721</name>
</gene>
<organism evidence="1 2">
    <name type="scientific">Cryptolaemus montrouzieri</name>
    <dbReference type="NCBI Taxonomy" id="559131"/>
    <lineage>
        <taxon>Eukaryota</taxon>
        <taxon>Metazoa</taxon>
        <taxon>Ecdysozoa</taxon>
        <taxon>Arthropoda</taxon>
        <taxon>Hexapoda</taxon>
        <taxon>Insecta</taxon>
        <taxon>Pterygota</taxon>
        <taxon>Neoptera</taxon>
        <taxon>Endopterygota</taxon>
        <taxon>Coleoptera</taxon>
        <taxon>Polyphaga</taxon>
        <taxon>Cucujiformia</taxon>
        <taxon>Coccinelloidea</taxon>
        <taxon>Coccinellidae</taxon>
        <taxon>Scymninae</taxon>
        <taxon>Scymnini</taxon>
        <taxon>Cryptolaemus</taxon>
    </lineage>
</organism>
<keyword evidence="2" id="KW-1185">Reference proteome</keyword>
<dbReference type="Proteomes" id="UP001516400">
    <property type="component" value="Unassembled WGS sequence"/>
</dbReference>
<protein>
    <submittedName>
        <fullName evidence="1">Uncharacterized protein</fullName>
    </submittedName>
</protein>
<evidence type="ECO:0000313" key="1">
    <source>
        <dbReference type="EMBL" id="KAL3274944.1"/>
    </source>
</evidence>
<reference evidence="1 2" key="1">
    <citation type="journal article" date="2021" name="BMC Biol.">
        <title>Horizontally acquired antibacterial genes associated with adaptive radiation of ladybird beetles.</title>
        <authorList>
            <person name="Li H.S."/>
            <person name="Tang X.F."/>
            <person name="Huang Y.H."/>
            <person name="Xu Z.Y."/>
            <person name="Chen M.L."/>
            <person name="Du X.Y."/>
            <person name="Qiu B.Y."/>
            <person name="Chen P.T."/>
            <person name="Zhang W."/>
            <person name="Slipinski A."/>
            <person name="Escalona H.E."/>
            <person name="Waterhouse R.M."/>
            <person name="Zwick A."/>
            <person name="Pang H."/>
        </authorList>
    </citation>
    <scope>NUCLEOTIDE SEQUENCE [LARGE SCALE GENOMIC DNA]</scope>
    <source>
        <strain evidence="1">SYSU2018</strain>
    </source>
</reference>
<dbReference type="AlphaFoldDB" id="A0ABD2N8M9"/>
<dbReference type="EMBL" id="JABFTP020000083">
    <property type="protein sequence ID" value="KAL3274944.1"/>
    <property type="molecule type" value="Genomic_DNA"/>
</dbReference>
<sequence length="200" mass="23435">MNIDIKDTANRLPERYLNLIYASGYESHVNSATRVGEHKNIFPIVSHSKIRDHSPVLLKINMKCENGGRCSSNAMVRNINYRKFAEKRKTVNGYFISEEKSLDICLQQFIDIVKENSESATTVRIFNSKNRKRKEWITGGIVNSINIRDELHNDENNAHTKEKYIQYRDKINVFIRDIKTRYFRQKIEGNRDDLESYGKS</sequence>
<evidence type="ECO:0000313" key="2">
    <source>
        <dbReference type="Proteomes" id="UP001516400"/>
    </source>
</evidence>
<accession>A0ABD2N8M9</accession>
<comment type="caution">
    <text evidence="1">The sequence shown here is derived from an EMBL/GenBank/DDBJ whole genome shotgun (WGS) entry which is preliminary data.</text>
</comment>
<proteinExistence type="predicted"/>